<keyword evidence="3" id="KW-1185">Reference proteome</keyword>
<reference evidence="2" key="1">
    <citation type="submission" date="2021-06" db="EMBL/GenBank/DDBJ databases">
        <authorList>
            <person name="Kallberg Y."/>
            <person name="Tangrot J."/>
            <person name="Rosling A."/>
        </authorList>
    </citation>
    <scope>NUCLEOTIDE SEQUENCE</scope>
    <source>
        <strain evidence="2">MA453B</strain>
    </source>
</reference>
<sequence length="100" mass="11368">MNSQLRIKEVVFYIESQHQNNTQNCYSKKRKSSSKLIHSSHSASNNREKIEKISGGDTCEARILTCLNNISNTDIVAQIKREIKKKNKNLASSTRIKSTT</sequence>
<organism evidence="2 3">
    <name type="scientific">Dentiscutata erythropus</name>
    <dbReference type="NCBI Taxonomy" id="1348616"/>
    <lineage>
        <taxon>Eukaryota</taxon>
        <taxon>Fungi</taxon>
        <taxon>Fungi incertae sedis</taxon>
        <taxon>Mucoromycota</taxon>
        <taxon>Glomeromycotina</taxon>
        <taxon>Glomeromycetes</taxon>
        <taxon>Diversisporales</taxon>
        <taxon>Gigasporaceae</taxon>
        <taxon>Dentiscutata</taxon>
    </lineage>
</organism>
<feature type="compositionally biased region" description="Low complexity" evidence="1">
    <location>
        <begin position="34"/>
        <end position="44"/>
    </location>
</feature>
<gene>
    <name evidence="2" type="ORF">DERYTH_LOCUS1180</name>
</gene>
<name>A0A9N8Z2V1_9GLOM</name>
<comment type="caution">
    <text evidence="2">The sequence shown here is derived from an EMBL/GenBank/DDBJ whole genome shotgun (WGS) entry which is preliminary data.</text>
</comment>
<dbReference type="AlphaFoldDB" id="A0A9N8Z2V1"/>
<evidence type="ECO:0000313" key="3">
    <source>
        <dbReference type="Proteomes" id="UP000789405"/>
    </source>
</evidence>
<accession>A0A9N8Z2V1</accession>
<dbReference type="EMBL" id="CAJVPY010000310">
    <property type="protein sequence ID" value="CAG8464860.1"/>
    <property type="molecule type" value="Genomic_DNA"/>
</dbReference>
<protein>
    <submittedName>
        <fullName evidence="2">22808_t:CDS:1</fullName>
    </submittedName>
</protein>
<dbReference type="Proteomes" id="UP000789405">
    <property type="component" value="Unassembled WGS sequence"/>
</dbReference>
<evidence type="ECO:0000256" key="1">
    <source>
        <dbReference type="SAM" id="MobiDB-lite"/>
    </source>
</evidence>
<feature type="region of interest" description="Disordered" evidence="1">
    <location>
        <begin position="23"/>
        <end position="49"/>
    </location>
</feature>
<evidence type="ECO:0000313" key="2">
    <source>
        <dbReference type="EMBL" id="CAG8464860.1"/>
    </source>
</evidence>
<proteinExistence type="predicted"/>